<dbReference type="PANTHER" id="PTHR23017">
    <property type="entry name" value="SERPENTINE RECEPTOR, CLASS X"/>
    <property type="match status" value="1"/>
</dbReference>
<evidence type="ECO:0000256" key="5">
    <source>
        <dbReference type="SAM" id="MobiDB-lite"/>
    </source>
</evidence>
<dbReference type="PANTHER" id="PTHR23017:SF44">
    <property type="entry name" value="G-PROTEIN COUPLED RECEPTORS FAMILY 1 PROFILE DOMAIN-CONTAINING PROTEIN"/>
    <property type="match status" value="1"/>
</dbReference>
<feature type="region of interest" description="Disordered" evidence="5">
    <location>
        <begin position="828"/>
        <end position="860"/>
    </location>
</feature>
<keyword evidence="8" id="KW-1185">Reference proteome</keyword>
<feature type="transmembrane region" description="Helical" evidence="6">
    <location>
        <begin position="150"/>
        <end position="170"/>
    </location>
</feature>
<comment type="subcellular location">
    <subcellularLocation>
        <location evidence="1">Membrane</location>
    </subcellularLocation>
</comment>
<dbReference type="SUPFAM" id="SSF81321">
    <property type="entry name" value="Family A G protein-coupled receptor-like"/>
    <property type="match status" value="1"/>
</dbReference>
<evidence type="ECO:0000313" key="7">
    <source>
        <dbReference type="EnsemblMetazoa" id="PPA15639.1"/>
    </source>
</evidence>
<dbReference type="GO" id="GO:0016020">
    <property type="term" value="C:membrane"/>
    <property type="evidence" value="ECO:0007669"/>
    <property type="project" value="UniProtKB-SubCell"/>
</dbReference>
<dbReference type="Pfam" id="PF10321">
    <property type="entry name" value="7TM_GPCR_Srt"/>
    <property type="match status" value="1"/>
</dbReference>
<protein>
    <submittedName>
        <fullName evidence="7">G protein-coupled receptor</fullName>
    </submittedName>
</protein>
<evidence type="ECO:0000313" key="8">
    <source>
        <dbReference type="Proteomes" id="UP000005239"/>
    </source>
</evidence>
<accession>A0A2A6CL90</accession>
<evidence type="ECO:0000256" key="1">
    <source>
        <dbReference type="ARBA" id="ARBA00004370"/>
    </source>
</evidence>
<dbReference type="Proteomes" id="UP000005239">
    <property type="component" value="Unassembled WGS sequence"/>
</dbReference>
<feature type="transmembrane region" description="Helical" evidence="6">
    <location>
        <begin position="38"/>
        <end position="61"/>
    </location>
</feature>
<accession>A0A8R1YC73</accession>
<keyword evidence="2 6" id="KW-0812">Transmembrane</keyword>
<dbReference type="PROSITE" id="PS50262">
    <property type="entry name" value="G_PROTEIN_RECEP_F1_2"/>
    <property type="match status" value="1"/>
</dbReference>
<keyword evidence="4 6" id="KW-0472">Membrane</keyword>
<evidence type="ECO:0000256" key="2">
    <source>
        <dbReference type="ARBA" id="ARBA00022692"/>
    </source>
</evidence>
<sequence>MAVQIRFLTESFAAPEYDCSAHTPEEWTELYGEQQSLIGVWSVVFSTMCQILYLPSLRVFYRERKLTCYKIMFLLALADYGGITGVGSLFGYAMLKGYVMCSDFTLSLIMGLIICCCWYVSTGSCALLVINRISEMMQKPALFQGWRSSLAMVIIVIYGMMVTLFTRLVYPNSPHTTVAFESFIPGHTVEEYPNNANMMHNFAVSFVIPNLYIVLCTVFYQASIICFFNVTTAAAWLIQMFVPTPQFIITAGMITIQSVHVLCISLSNSLHELDNCSWSHMIAALGFAIWLLAICVSFHEFNFVDCHYYLANDSWNFDFEGGACEAVEWHINYLRDMIMTGCIALIDVLTLIKFRSYSSKDGSANTSSKKQRQECLLLTQAILQSTIFYTELVCCYNLGALHLMASRCAQFALRTVAWAAALAADGYTFFRSVAGIRRKKLPLHSPCSSVRACKKKRLLDHACVQWLYPKIYIPAIDCKFKQGNFGSTSMADHHWAGIIIFLLGICGVTFNSVVIMFLKKAKSLANPFRILTVNQAVTDLINSTVFTFIIAPTVFFTFALPFEVTARLGQLLFLAYDCCSWSHLMITLNRFTFTFFPFDYAEVFTRFSTKLYVLLIWILAICINFYEYTYIDCHFFLPIGAWNFDFKGGPECKVVEWYLNYCRNMILTAVIACLDIATVIKFHSYSKMQDVASNGNKWRMQRQEFFLLAQAMLQSTIFYIELVCCYNIGSLSFMSSPWAQFGLRTVAWVSTHAADGIGDEEEEDSDNGLDIDDAASVSFEKKERVEDVVEKEVLISDQISRPELEIIGEQKGTGPRITTTSRITVKDESEYFAHSPKKESKEKGDTEEKNEDGQEGQEICPNRGECATALRTPTWWKKSSQFNFLHSYSIYTPTFSNPLPPHPSIIYSDDNVNYGVIVSIDDLDITIISSSPDAERLGYLAAFTSAGAREERVSVRVLPTQTTESQNEKLPLLLILLLAYKTDSSDLRTVKFNIPSHPTINLIVKAPEKRIPCSPHNAIRKKTYTLQCACARPSHKEEMGFMMPRLVKCQKCGWKYADCELGPIPESSKSKWTCTDCISFWNVPKGGGIETTPEGDKIIHDTCALDSFLATLISQHRLDPRLFEKIGTASLFEKYLRSMLMDGNIDQVKDELIKKIFSNKIDKKGRYDMWASECEILDRLFEYSSKLLFNLKKKGDSMKQVVYDSILGQSDCQSCQGSRQILNITSTAWFIPVDISLQKESPSRCDEIPKEIKIGEYKFELGSITLFGGGHYVALIPRDNNLITLLCNADFRRMMYRRLFPNPDQVKKLNSSKLTLSVNFPIEVAGGRPHSVRVVKSAPNRMTA</sequence>
<feature type="transmembrane region" description="Helical" evidence="6">
    <location>
        <begin position="73"/>
        <end position="95"/>
    </location>
</feature>
<feature type="transmembrane region" description="Helical" evidence="6">
    <location>
        <begin position="107"/>
        <end position="130"/>
    </location>
</feature>
<dbReference type="InterPro" id="IPR019430">
    <property type="entry name" value="7TM_GPCR_serpentine_rcpt_Srx"/>
</dbReference>
<dbReference type="InterPro" id="IPR019425">
    <property type="entry name" value="7TM_GPCR_serpentine_rcpt_Srt"/>
</dbReference>
<name>A0A2A6CL90_PRIPA</name>
<feature type="transmembrane region" description="Helical" evidence="6">
    <location>
        <begin position="495"/>
        <end position="518"/>
    </location>
</feature>
<organism evidence="7 8">
    <name type="scientific">Pristionchus pacificus</name>
    <name type="common">Parasitic nematode worm</name>
    <dbReference type="NCBI Taxonomy" id="54126"/>
    <lineage>
        <taxon>Eukaryota</taxon>
        <taxon>Metazoa</taxon>
        <taxon>Ecdysozoa</taxon>
        <taxon>Nematoda</taxon>
        <taxon>Chromadorea</taxon>
        <taxon>Rhabditida</taxon>
        <taxon>Rhabditina</taxon>
        <taxon>Diplogasteromorpha</taxon>
        <taxon>Diplogasteroidea</taxon>
        <taxon>Neodiplogasteridae</taxon>
        <taxon>Pristionchus</taxon>
    </lineage>
</organism>
<proteinExistence type="predicted"/>
<evidence type="ECO:0000256" key="4">
    <source>
        <dbReference type="ARBA" id="ARBA00023136"/>
    </source>
</evidence>
<feature type="transmembrane region" description="Helical" evidence="6">
    <location>
        <begin position="609"/>
        <end position="626"/>
    </location>
</feature>
<feature type="transmembrane region" description="Helical" evidence="6">
    <location>
        <begin position="539"/>
        <end position="562"/>
    </location>
</feature>
<reference evidence="7" key="2">
    <citation type="submission" date="2022-06" db="UniProtKB">
        <authorList>
            <consortium name="EnsemblMetazoa"/>
        </authorList>
    </citation>
    <scope>IDENTIFICATION</scope>
    <source>
        <strain evidence="7">PS312</strain>
    </source>
</reference>
<keyword evidence="3 6" id="KW-1133">Transmembrane helix</keyword>
<feature type="transmembrane region" description="Helical" evidence="6">
    <location>
        <begin position="278"/>
        <end position="299"/>
    </location>
</feature>
<dbReference type="Gene3D" id="1.20.1070.10">
    <property type="entry name" value="Rhodopsin 7-helix transmembrane proteins"/>
    <property type="match status" value="1"/>
</dbReference>
<feature type="compositionally biased region" description="Basic and acidic residues" evidence="5">
    <location>
        <begin position="828"/>
        <end position="847"/>
    </location>
</feature>
<dbReference type="EnsemblMetazoa" id="PPA15639.1">
    <property type="protein sequence ID" value="PPA15639.1"/>
    <property type="gene ID" value="WBGene00105193"/>
</dbReference>
<reference evidence="8" key="1">
    <citation type="journal article" date="2008" name="Nat. Genet.">
        <title>The Pristionchus pacificus genome provides a unique perspective on nematode lifestyle and parasitism.</title>
        <authorList>
            <person name="Dieterich C."/>
            <person name="Clifton S.W."/>
            <person name="Schuster L.N."/>
            <person name="Chinwalla A."/>
            <person name="Delehaunty K."/>
            <person name="Dinkelacker I."/>
            <person name="Fulton L."/>
            <person name="Fulton R."/>
            <person name="Godfrey J."/>
            <person name="Minx P."/>
            <person name="Mitreva M."/>
            <person name="Roeseler W."/>
            <person name="Tian H."/>
            <person name="Witte H."/>
            <person name="Yang S.P."/>
            <person name="Wilson R.K."/>
            <person name="Sommer R.J."/>
        </authorList>
    </citation>
    <scope>NUCLEOTIDE SEQUENCE [LARGE SCALE GENOMIC DNA]</scope>
    <source>
        <strain evidence="8">PS312</strain>
    </source>
</reference>
<gene>
    <name evidence="7" type="primary">WBGene00105193</name>
</gene>
<dbReference type="Pfam" id="PF10328">
    <property type="entry name" value="7TM_GPCR_Srx"/>
    <property type="match status" value="2"/>
</dbReference>
<dbReference type="CDD" id="cd00637">
    <property type="entry name" value="7tm_classA_rhodopsin-like"/>
    <property type="match status" value="1"/>
</dbReference>
<evidence type="ECO:0000256" key="6">
    <source>
        <dbReference type="SAM" id="Phobius"/>
    </source>
</evidence>
<dbReference type="InterPro" id="IPR017452">
    <property type="entry name" value="GPCR_Rhodpsn_7TM"/>
</dbReference>
<evidence type="ECO:0000256" key="3">
    <source>
        <dbReference type="ARBA" id="ARBA00022989"/>
    </source>
</evidence>